<evidence type="ECO:0000313" key="1">
    <source>
        <dbReference type="EMBL" id="WXB96480.1"/>
    </source>
</evidence>
<dbReference type="Proteomes" id="UP001377337">
    <property type="component" value="Chromosome"/>
</dbReference>
<protein>
    <submittedName>
        <fullName evidence="1">Uncharacterized protein</fullName>
    </submittedName>
</protein>
<organism evidence="1 2">
    <name type="scientific">Metabacillus sediminis</name>
    <dbReference type="NCBI Taxonomy" id="3117746"/>
    <lineage>
        <taxon>Bacteria</taxon>
        <taxon>Bacillati</taxon>
        <taxon>Bacillota</taxon>
        <taxon>Bacilli</taxon>
        <taxon>Bacillales</taxon>
        <taxon>Bacillaceae</taxon>
        <taxon>Metabacillus</taxon>
    </lineage>
</organism>
<dbReference type="EMBL" id="CP147407">
    <property type="protein sequence ID" value="WXB96480.1"/>
    <property type="molecule type" value="Genomic_DNA"/>
</dbReference>
<proteinExistence type="predicted"/>
<keyword evidence="2" id="KW-1185">Reference proteome</keyword>
<dbReference type="RefSeq" id="WP_338778494.1">
    <property type="nucleotide sequence ID" value="NZ_CP147407.1"/>
</dbReference>
<accession>A0ABZ2NGY7</accession>
<evidence type="ECO:0000313" key="2">
    <source>
        <dbReference type="Proteomes" id="UP001377337"/>
    </source>
</evidence>
<gene>
    <name evidence="1" type="ORF">WCV65_18395</name>
</gene>
<sequence length="50" mass="5791">MIEFLLAAAGLLFVGLTASLLKDRWGMECRGKSSWELLIEEKRQTDEYRD</sequence>
<name>A0ABZ2NGY7_9BACI</name>
<reference evidence="1 2" key="1">
    <citation type="submission" date="2024-02" db="EMBL/GenBank/DDBJ databases">
        <title>Seven novel Bacillus-like species.</title>
        <authorList>
            <person name="Liu G."/>
        </authorList>
    </citation>
    <scope>NUCLEOTIDE SEQUENCE [LARGE SCALE GENOMIC DNA]</scope>
    <source>
        <strain evidence="1 2">FJAT-52054</strain>
    </source>
</reference>